<dbReference type="Proteomes" id="UP001228905">
    <property type="component" value="Unassembled WGS sequence"/>
</dbReference>
<dbReference type="SUPFAM" id="SSF54523">
    <property type="entry name" value="Pili subunits"/>
    <property type="match status" value="1"/>
</dbReference>
<feature type="domain" description="Type II secretion system protein GspG C-terminal" evidence="2">
    <location>
        <begin position="2"/>
        <end position="89"/>
    </location>
</feature>
<dbReference type="InterPro" id="IPR045584">
    <property type="entry name" value="Pilin-like"/>
</dbReference>
<proteinExistence type="predicted"/>
<dbReference type="Pfam" id="PF08334">
    <property type="entry name" value="T2SSG"/>
    <property type="match status" value="1"/>
</dbReference>
<evidence type="ECO:0000313" key="4">
    <source>
        <dbReference type="Proteomes" id="UP001228905"/>
    </source>
</evidence>
<evidence type="ECO:0000256" key="1">
    <source>
        <dbReference type="SAM" id="MobiDB-lite"/>
    </source>
</evidence>
<organism evidence="3 4">
    <name type="scientific">Caulobacter ginsengisoli</name>
    <dbReference type="NCBI Taxonomy" id="400775"/>
    <lineage>
        <taxon>Bacteria</taxon>
        <taxon>Pseudomonadati</taxon>
        <taxon>Pseudomonadota</taxon>
        <taxon>Alphaproteobacteria</taxon>
        <taxon>Caulobacterales</taxon>
        <taxon>Caulobacteraceae</taxon>
        <taxon>Caulobacter</taxon>
    </lineage>
</organism>
<reference evidence="3 4" key="1">
    <citation type="submission" date="2023-07" db="EMBL/GenBank/DDBJ databases">
        <title>Genomic Encyclopedia of Type Strains, Phase IV (KMG-IV): sequencing the most valuable type-strain genomes for metagenomic binning, comparative biology and taxonomic classification.</title>
        <authorList>
            <person name="Goeker M."/>
        </authorList>
    </citation>
    <scope>NUCLEOTIDE SEQUENCE [LARGE SCALE GENOMIC DNA]</scope>
    <source>
        <strain evidence="3 4">DSM 18695</strain>
    </source>
</reference>
<protein>
    <submittedName>
        <fullName evidence="3">General secretion pathway protein G</fullName>
    </submittedName>
</protein>
<evidence type="ECO:0000259" key="2">
    <source>
        <dbReference type="Pfam" id="PF08334"/>
    </source>
</evidence>
<gene>
    <name evidence="3" type="ORF">QO010_003538</name>
</gene>
<dbReference type="EMBL" id="JAUSVS010000008">
    <property type="protein sequence ID" value="MDQ0465746.1"/>
    <property type="molecule type" value="Genomic_DNA"/>
</dbReference>
<evidence type="ECO:0000313" key="3">
    <source>
        <dbReference type="EMBL" id="MDQ0465746.1"/>
    </source>
</evidence>
<comment type="caution">
    <text evidence="3">The sequence shown here is derived from an EMBL/GenBank/DDBJ whole genome shotgun (WGS) entry which is preliminary data.</text>
</comment>
<dbReference type="Gene3D" id="3.30.700.10">
    <property type="entry name" value="Glycoprotein, Type 4 Pilin"/>
    <property type="match status" value="1"/>
</dbReference>
<keyword evidence="4" id="KW-1185">Reference proteome</keyword>
<feature type="region of interest" description="Disordered" evidence="1">
    <location>
        <begin position="71"/>
        <end position="91"/>
    </location>
</feature>
<name>A0ABU0IUP8_9CAUL</name>
<dbReference type="InterPro" id="IPR013545">
    <property type="entry name" value="T2SS_protein-GspG_C"/>
</dbReference>
<accession>A0ABU0IUP8</accession>
<sequence>MQAQSVANAVELFQGDNGRLPTEEEGLGVLVTRPAGLDGWTGPYIRTQAQLKDSWGRPFIYRQDGSGFTISSLGADGKPGGEGADRDISVQ</sequence>